<protein>
    <recommendedName>
        <fullName evidence="3">Lipoprotein</fullName>
    </recommendedName>
</protein>
<dbReference type="RefSeq" id="WP_221031826.1">
    <property type="nucleotide sequence ID" value="NZ_CP139781.1"/>
</dbReference>
<dbReference type="EMBL" id="CP139781">
    <property type="protein sequence ID" value="WRQ88726.1"/>
    <property type="molecule type" value="Genomic_DNA"/>
</dbReference>
<dbReference type="Proteomes" id="UP000738431">
    <property type="component" value="Chromosome"/>
</dbReference>
<reference evidence="1 2" key="2">
    <citation type="submission" date="2023-12" db="EMBL/GenBank/DDBJ databases">
        <title>Description of an unclassified Opitutus bacterium of Verrucomicrobiota.</title>
        <authorList>
            <person name="Zhang D.-F."/>
        </authorList>
    </citation>
    <scope>NUCLEOTIDE SEQUENCE [LARGE SCALE GENOMIC DNA]</scope>
    <source>
        <strain evidence="1 2">WL0086</strain>
    </source>
</reference>
<gene>
    <name evidence="1" type="ORF">K1X11_004870</name>
</gene>
<evidence type="ECO:0008006" key="3">
    <source>
        <dbReference type="Google" id="ProtNLM"/>
    </source>
</evidence>
<proteinExistence type="predicted"/>
<evidence type="ECO:0000313" key="2">
    <source>
        <dbReference type="Proteomes" id="UP000738431"/>
    </source>
</evidence>
<sequence length="227" mass="24562">MPHPLPSPRRWLPALAGALCLLGLTGCETTQRLALLPSPTTPVQSDASLAMTQRHRVSLALERVDFSNETAALPSLVLRVTNLGEERLSLTPGNVRVFAGDRPIPLLTRDAYIARIHEDARRDAEAYTGQQAEVILAADASRHDPSSALANLAAAKRTNRAGKQKLHEAELLSRAYRVLHQLDVAPDATAEALLVLPATELTAGESMQVRIALDEQIYPFDLSVSAN</sequence>
<accession>A0ABZ1CB94</accession>
<reference evidence="1 2" key="1">
    <citation type="submission" date="2021-08" db="EMBL/GenBank/DDBJ databases">
        <authorList>
            <person name="Zhang D."/>
            <person name="Zhang A."/>
            <person name="Wang L."/>
        </authorList>
    </citation>
    <scope>NUCLEOTIDE SEQUENCE [LARGE SCALE GENOMIC DNA]</scope>
    <source>
        <strain evidence="1 2">WL0086</strain>
    </source>
</reference>
<keyword evidence="2" id="KW-1185">Reference proteome</keyword>
<name>A0ABZ1CB94_9BACT</name>
<organism evidence="1 2">
    <name type="scientific">Actomonas aquatica</name>
    <dbReference type="NCBI Taxonomy" id="2866162"/>
    <lineage>
        <taxon>Bacteria</taxon>
        <taxon>Pseudomonadati</taxon>
        <taxon>Verrucomicrobiota</taxon>
        <taxon>Opitutia</taxon>
        <taxon>Opitutales</taxon>
        <taxon>Opitutaceae</taxon>
        <taxon>Actomonas</taxon>
    </lineage>
</organism>
<evidence type="ECO:0000313" key="1">
    <source>
        <dbReference type="EMBL" id="WRQ88726.1"/>
    </source>
</evidence>